<keyword evidence="10" id="KW-1185">Reference proteome</keyword>
<dbReference type="SUPFAM" id="SSF56112">
    <property type="entry name" value="Protein kinase-like (PK-like)"/>
    <property type="match status" value="1"/>
</dbReference>
<dbReference type="GO" id="GO:0035556">
    <property type="term" value="P:intracellular signal transduction"/>
    <property type="evidence" value="ECO:0000318"/>
    <property type="project" value="GO_Central"/>
</dbReference>
<sequence length="421" mass="47765">MQKDKVSYCFVCYPVTSFILFTFLSFLPEAGSEQKRIRQEDEIPLPVAVSMCQIHAELGSGSFGKVLLASLPSSQHVAIKVIQKSDEYQLADLITEARVLKVAAGCPHLCHAYGSFQTQRHAFIVMEYVSGGTMEDQMYNGGRMEMDSITFYAAEMVCALQFLHCNGIIHRDVKPANVLVTSEGHVKVCDFGLAVEGIFENVKARGIAGTVRYMAPEVILEEQYDAGIDWWSLGIILYEMATKCYPFYESSDEFECMEAILCEDPYIPEWLSEDLQNLLQQLLEKDPEKRLGCNGNIREHPFFHSIDWVQLEKQNVPPPSVPMPSVDFDETYEKPLSFLQSIKHNISSRNDILESQLEQPSHFAIQPYPAYWPNFSHYQHPLPSVPVSSLYHHLSPVISPPPVPALFPSSHHHHDLPFNFY</sequence>
<dbReference type="OrthoDB" id="341578at2759"/>
<keyword evidence="4 7" id="KW-0547">Nucleotide-binding</keyword>
<dbReference type="GeneID" id="121393655"/>
<dbReference type="Pfam" id="PF00069">
    <property type="entry name" value="Pkinase"/>
    <property type="match status" value="1"/>
</dbReference>
<dbReference type="InterPro" id="IPR008271">
    <property type="entry name" value="Ser/Thr_kinase_AS"/>
</dbReference>
<feature type="transmembrane region" description="Helical" evidence="8">
    <location>
        <begin position="7"/>
        <end position="27"/>
    </location>
</feature>
<dbReference type="PANTHER" id="PTHR24351">
    <property type="entry name" value="RIBOSOMAL PROTEIN S6 KINASE"/>
    <property type="match status" value="1"/>
</dbReference>
<dbReference type="KEGG" id="xla:121393655"/>
<dbReference type="GO" id="GO:0004674">
    <property type="term" value="F:protein serine/threonine kinase activity"/>
    <property type="evidence" value="ECO:0000318"/>
    <property type="project" value="GO_Central"/>
</dbReference>
<keyword evidence="8" id="KW-1133">Transmembrane helix</keyword>
<organism evidence="10 11">
    <name type="scientific">Xenopus laevis</name>
    <name type="common">African clawed frog</name>
    <dbReference type="NCBI Taxonomy" id="8355"/>
    <lineage>
        <taxon>Eukaryota</taxon>
        <taxon>Metazoa</taxon>
        <taxon>Chordata</taxon>
        <taxon>Craniata</taxon>
        <taxon>Vertebrata</taxon>
        <taxon>Euteleostomi</taxon>
        <taxon>Amphibia</taxon>
        <taxon>Batrachia</taxon>
        <taxon>Anura</taxon>
        <taxon>Pipoidea</taxon>
        <taxon>Pipidae</taxon>
        <taxon>Xenopodinae</taxon>
        <taxon>Xenopus</taxon>
        <taxon>Xenopus</taxon>
    </lineage>
</organism>
<evidence type="ECO:0000313" key="11">
    <source>
        <dbReference type="RefSeq" id="XP_041418648.1"/>
    </source>
</evidence>
<evidence type="ECO:0000313" key="10">
    <source>
        <dbReference type="Proteomes" id="UP000186698"/>
    </source>
</evidence>
<keyword evidence="3" id="KW-0808">Transferase</keyword>
<keyword evidence="2" id="KW-0597">Phosphoprotein</keyword>
<feature type="domain" description="Protein kinase" evidence="9">
    <location>
        <begin position="52"/>
        <end position="303"/>
    </location>
</feature>
<evidence type="ECO:0000256" key="1">
    <source>
        <dbReference type="ARBA" id="ARBA00022527"/>
    </source>
</evidence>
<evidence type="ECO:0000256" key="2">
    <source>
        <dbReference type="ARBA" id="ARBA00022553"/>
    </source>
</evidence>
<reference evidence="11" key="1">
    <citation type="submission" date="2025-08" db="UniProtKB">
        <authorList>
            <consortium name="RefSeq"/>
        </authorList>
    </citation>
    <scope>IDENTIFICATION</scope>
    <source>
        <strain evidence="11">J_2021</strain>
        <tissue evidence="11">Erythrocytes</tissue>
    </source>
</reference>
<evidence type="ECO:0000256" key="4">
    <source>
        <dbReference type="ARBA" id="ARBA00022741"/>
    </source>
</evidence>
<evidence type="ECO:0000256" key="5">
    <source>
        <dbReference type="ARBA" id="ARBA00022777"/>
    </source>
</evidence>
<feature type="binding site" evidence="7">
    <location>
        <position position="80"/>
    </location>
    <ligand>
        <name>ATP</name>
        <dbReference type="ChEBI" id="CHEBI:30616"/>
    </ligand>
</feature>
<protein>
    <submittedName>
        <fullName evidence="11">Protein kinase C delta type-like</fullName>
    </submittedName>
</protein>
<dbReference type="SMART" id="SM00220">
    <property type="entry name" value="S_TKc"/>
    <property type="match status" value="1"/>
</dbReference>
<dbReference type="Proteomes" id="UP000186698">
    <property type="component" value="Chromosome 1L"/>
</dbReference>
<accession>A0A8J1KPI4</accession>
<evidence type="ECO:0000259" key="9">
    <source>
        <dbReference type="SMART" id="SM00220"/>
    </source>
</evidence>
<evidence type="ECO:0000256" key="7">
    <source>
        <dbReference type="PROSITE-ProRule" id="PRU10141"/>
    </source>
</evidence>
<keyword evidence="8" id="KW-0472">Membrane</keyword>
<dbReference type="PROSITE" id="PS00107">
    <property type="entry name" value="PROTEIN_KINASE_ATP"/>
    <property type="match status" value="1"/>
</dbReference>
<dbReference type="Gene3D" id="3.30.200.20">
    <property type="entry name" value="Phosphorylase Kinase, domain 1"/>
    <property type="match status" value="1"/>
</dbReference>
<dbReference type="GO" id="GO:0005524">
    <property type="term" value="F:ATP binding"/>
    <property type="evidence" value="ECO:0007669"/>
    <property type="project" value="UniProtKB-UniRule"/>
</dbReference>
<evidence type="ECO:0000256" key="8">
    <source>
        <dbReference type="SAM" id="Phobius"/>
    </source>
</evidence>
<proteinExistence type="predicted"/>
<dbReference type="InterPro" id="IPR011009">
    <property type="entry name" value="Kinase-like_dom_sf"/>
</dbReference>
<dbReference type="Gene3D" id="1.10.510.10">
    <property type="entry name" value="Transferase(Phosphotransferase) domain 1"/>
    <property type="match status" value="1"/>
</dbReference>
<keyword evidence="5" id="KW-0418">Kinase</keyword>
<dbReference type="InterPro" id="IPR017441">
    <property type="entry name" value="Protein_kinase_ATP_BS"/>
</dbReference>
<keyword evidence="1" id="KW-0723">Serine/threonine-protein kinase</keyword>
<evidence type="ECO:0000256" key="6">
    <source>
        <dbReference type="ARBA" id="ARBA00022840"/>
    </source>
</evidence>
<gene>
    <name evidence="11" type="primary">LOC121393655</name>
</gene>
<dbReference type="FunFam" id="1.10.510.10:FF:000210">
    <property type="entry name" value="Non-specific serine/threonine protein kinase"/>
    <property type="match status" value="1"/>
</dbReference>
<dbReference type="AlphaFoldDB" id="A0A8J1KPI4"/>
<evidence type="ECO:0000256" key="3">
    <source>
        <dbReference type="ARBA" id="ARBA00022679"/>
    </source>
</evidence>
<keyword evidence="8" id="KW-0812">Transmembrane</keyword>
<keyword evidence="6 7" id="KW-0067">ATP-binding</keyword>
<dbReference type="RefSeq" id="XP_041418648.1">
    <property type="nucleotide sequence ID" value="XM_041562714.1"/>
</dbReference>
<name>A0A8J1KPI4_XENLA</name>
<dbReference type="InterPro" id="IPR000719">
    <property type="entry name" value="Prot_kinase_dom"/>
</dbReference>
<dbReference type="PROSITE" id="PS00108">
    <property type="entry name" value="PROTEIN_KINASE_ST"/>
    <property type="match status" value="1"/>
</dbReference>